<evidence type="ECO:0000313" key="4">
    <source>
        <dbReference type="Proteomes" id="UP001207408"/>
    </source>
</evidence>
<keyword evidence="2" id="KW-0808">Transferase</keyword>
<dbReference type="SUPFAM" id="SSF53756">
    <property type="entry name" value="UDP-Glycosyltransferase/glycogen phosphorylase"/>
    <property type="match status" value="1"/>
</dbReference>
<dbReference type="CDD" id="cd03789">
    <property type="entry name" value="GT9_LPS_heptosyltransferase"/>
    <property type="match status" value="1"/>
</dbReference>
<proteinExistence type="predicted"/>
<evidence type="ECO:0000256" key="2">
    <source>
        <dbReference type="ARBA" id="ARBA00022679"/>
    </source>
</evidence>
<organism evidence="3 4">
    <name type="scientific">Plebeiibacterium marinum</name>
    <dbReference type="NCBI Taxonomy" id="2992111"/>
    <lineage>
        <taxon>Bacteria</taxon>
        <taxon>Pseudomonadati</taxon>
        <taxon>Bacteroidota</taxon>
        <taxon>Bacteroidia</taxon>
        <taxon>Marinilabiliales</taxon>
        <taxon>Marinilabiliaceae</taxon>
        <taxon>Plebeiibacterium</taxon>
    </lineage>
</organism>
<evidence type="ECO:0000313" key="3">
    <source>
        <dbReference type="EMBL" id="MCW3806401.1"/>
    </source>
</evidence>
<dbReference type="InterPro" id="IPR002201">
    <property type="entry name" value="Glyco_trans_9"/>
</dbReference>
<sequence>MKKVLIIRLSSIGDIIQCMSVTGGFKNFNPDCELHWIVRKDLASLLRIDPRIDQLIEFDRKEGMLGLIKLAFKLKKEGYTHIYDAHSNIRSNILKAILNPLGMGCKVITRRKNRFKRLLLFKFRINLLPKPFRAFESFRNPVYKWDINNFYTPHNNWIFPKETEDKCNKLLFNQPAKTITLVPSAAWELKRWPVDYWKKLITLLPDFHFNILAGPEDTFCQDIVDAAPTRVLNLAGKTSLLESFCITAKSPYVVSGDTGFLHAADLFNIPGCAIIGPTAFGYPTGEKMKIFERNLPCQPCSKHGDTTCKLKENKKCLTDITPEQIVEEIKLNLEVFN</sequence>
<evidence type="ECO:0000256" key="1">
    <source>
        <dbReference type="ARBA" id="ARBA00022676"/>
    </source>
</evidence>
<name>A0AAE3MFD2_9BACT</name>
<dbReference type="EMBL" id="JAPDPI010000024">
    <property type="protein sequence ID" value="MCW3806401.1"/>
    <property type="molecule type" value="Genomic_DNA"/>
</dbReference>
<dbReference type="GO" id="GO:0005829">
    <property type="term" value="C:cytosol"/>
    <property type="evidence" value="ECO:0007669"/>
    <property type="project" value="TreeGrafter"/>
</dbReference>
<keyword evidence="1" id="KW-0328">Glycosyltransferase</keyword>
<reference evidence="3" key="1">
    <citation type="submission" date="2022-10" db="EMBL/GenBank/DDBJ databases">
        <authorList>
            <person name="Yu W.X."/>
        </authorList>
    </citation>
    <scope>NUCLEOTIDE SEQUENCE</scope>
    <source>
        <strain evidence="3">D04</strain>
    </source>
</reference>
<dbReference type="Proteomes" id="UP001207408">
    <property type="component" value="Unassembled WGS sequence"/>
</dbReference>
<dbReference type="PANTHER" id="PTHR30160">
    <property type="entry name" value="TETRAACYLDISACCHARIDE 4'-KINASE-RELATED"/>
    <property type="match status" value="1"/>
</dbReference>
<comment type="caution">
    <text evidence="3">The sequence shown here is derived from an EMBL/GenBank/DDBJ whole genome shotgun (WGS) entry which is preliminary data.</text>
</comment>
<dbReference type="AlphaFoldDB" id="A0AAE3MFD2"/>
<keyword evidence="4" id="KW-1185">Reference proteome</keyword>
<dbReference type="GO" id="GO:0008713">
    <property type="term" value="F:ADP-heptose-lipopolysaccharide heptosyltransferase activity"/>
    <property type="evidence" value="ECO:0007669"/>
    <property type="project" value="TreeGrafter"/>
</dbReference>
<dbReference type="PANTHER" id="PTHR30160:SF1">
    <property type="entry name" value="LIPOPOLYSACCHARIDE 1,2-N-ACETYLGLUCOSAMINETRANSFERASE-RELATED"/>
    <property type="match status" value="1"/>
</dbReference>
<dbReference type="RefSeq" id="WP_301199810.1">
    <property type="nucleotide sequence ID" value="NZ_JAPDPI010000024.1"/>
</dbReference>
<dbReference type="Pfam" id="PF01075">
    <property type="entry name" value="Glyco_transf_9"/>
    <property type="match status" value="1"/>
</dbReference>
<dbReference type="GO" id="GO:0009244">
    <property type="term" value="P:lipopolysaccharide core region biosynthetic process"/>
    <property type="evidence" value="ECO:0007669"/>
    <property type="project" value="TreeGrafter"/>
</dbReference>
<dbReference type="Gene3D" id="3.40.50.2000">
    <property type="entry name" value="Glycogen Phosphorylase B"/>
    <property type="match status" value="2"/>
</dbReference>
<dbReference type="InterPro" id="IPR051199">
    <property type="entry name" value="LPS_LOS_Heptosyltrfase"/>
</dbReference>
<gene>
    <name evidence="3" type="ORF">OM074_12270</name>
</gene>
<protein>
    <submittedName>
        <fullName evidence="3">Glycosyltransferase family 9 protein</fullName>
    </submittedName>
</protein>
<accession>A0AAE3MFD2</accession>